<evidence type="ECO:0000313" key="8">
    <source>
        <dbReference type="Proteomes" id="UP000077671"/>
    </source>
</evidence>
<proteinExistence type="predicted"/>
<feature type="transmembrane region" description="Helical" evidence="6">
    <location>
        <begin position="322"/>
        <end position="343"/>
    </location>
</feature>
<feature type="compositionally biased region" description="Polar residues" evidence="5">
    <location>
        <begin position="421"/>
        <end position="439"/>
    </location>
</feature>
<feature type="transmembrane region" description="Helical" evidence="6">
    <location>
        <begin position="284"/>
        <end position="302"/>
    </location>
</feature>
<feature type="transmembrane region" description="Helical" evidence="6">
    <location>
        <begin position="146"/>
        <end position="165"/>
    </location>
</feature>
<feature type="compositionally biased region" description="Basic and acidic residues" evidence="5">
    <location>
        <begin position="393"/>
        <end position="406"/>
    </location>
</feature>
<feature type="region of interest" description="Disordered" evidence="5">
    <location>
        <begin position="420"/>
        <end position="439"/>
    </location>
</feature>
<gene>
    <name evidence="7" type="ORF">A4X03_0g4750</name>
</gene>
<dbReference type="EMBL" id="LWDD02000676">
    <property type="protein sequence ID" value="KAE8257189.1"/>
    <property type="molecule type" value="Genomic_DNA"/>
</dbReference>
<evidence type="ECO:0000313" key="7">
    <source>
        <dbReference type="EMBL" id="KAE8257189.1"/>
    </source>
</evidence>
<evidence type="ECO:0000256" key="1">
    <source>
        <dbReference type="ARBA" id="ARBA00004141"/>
    </source>
</evidence>
<feature type="transmembrane region" description="Helical" evidence="6">
    <location>
        <begin position="251"/>
        <end position="272"/>
    </location>
</feature>
<feature type="transmembrane region" description="Helical" evidence="6">
    <location>
        <begin position="85"/>
        <end position="108"/>
    </location>
</feature>
<organism evidence="7 8">
    <name type="scientific">Tilletia caries</name>
    <name type="common">wheat bunt fungus</name>
    <dbReference type="NCBI Taxonomy" id="13290"/>
    <lineage>
        <taxon>Eukaryota</taxon>
        <taxon>Fungi</taxon>
        <taxon>Dikarya</taxon>
        <taxon>Basidiomycota</taxon>
        <taxon>Ustilaginomycotina</taxon>
        <taxon>Exobasidiomycetes</taxon>
        <taxon>Tilletiales</taxon>
        <taxon>Tilletiaceae</taxon>
        <taxon>Tilletia</taxon>
    </lineage>
</organism>
<feature type="region of interest" description="Disordered" evidence="5">
    <location>
        <begin position="388"/>
        <end position="413"/>
    </location>
</feature>
<reference evidence="7" key="1">
    <citation type="submission" date="2016-04" db="EMBL/GenBank/DDBJ databases">
        <authorList>
            <person name="Nguyen H.D."/>
            <person name="Kesanakurti P."/>
            <person name="Cullis J."/>
            <person name="Levesque C.A."/>
            <person name="Hambleton S."/>
        </authorList>
    </citation>
    <scope>NUCLEOTIDE SEQUENCE</scope>
    <source>
        <strain evidence="7">DAOMC 238032</strain>
    </source>
</reference>
<dbReference type="PROSITE" id="PS51257">
    <property type="entry name" value="PROKAR_LIPOPROTEIN"/>
    <property type="match status" value="1"/>
</dbReference>
<evidence type="ECO:0000256" key="3">
    <source>
        <dbReference type="ARBA" id="ARBA00022989"/>
    </source>
</evidence>
<sequence>MREREPTSGSCASTSTTLSCASTSASTSASIPAERSRRSSLKTADETTGLLSSVSHQDRYGHGQDDTDASLRGSSPPIPQFSRTAIIISVGAFLHMMGICANYTYALISTRAFICAAYYESNPHDPGLLSHKPCRTPIVEVALANYIRNLCLITGIINPFAILFWGRFLRRIGPKGLAMIANLSVILFDPIPWILLPLGPPVGTPHPYISANMCKHILLLSATIGAATGMGTLHTLAFRTMLVNVASPNQVTIHLSLFALAAYASTALGPLAQAQQDINHAADWRLARILTASVLIAAAAMANAPLMEFLTYRYGLDGTDLSFLLSSQAAVSGLLVFLGVPALRAAVERRSQKPASLANVDLTDFEEVEEVDEGEGEMVVNMSSCSAGTGPSLDDHPPGVDIERGQGRGRRAAKLRRKRSQVSYHSTTASSRTIPTTNRTQQHRQLRAAFWDWQARIELNSSTTALMAILLPWSLILLGVAFPYQTLSPVVLVLGWIFGSPDGTISSFLQSAGLAVLKSASVDTAVVDDFMTSFNTLSTLVTLASSGFVTVYSHSVQTLPWLTFVFPTTLALLSLAILRPLLLPLRRHRPSGARRGVGNL</sequence>
<feature type="transmembrane region" description="Helical" evidence="6">
    <location>
        <begin position="465"/>
        <end position="484"/>
    </location>
</feature>
<dbReference type="AlphaFoldDB" id="A0A8T8T731"/>
<feature type="compositionally biased region" description="Basic and acidic residues" evidence="5">
    <location>
        <begin position="56"/>
        <end position="65"/>
    </location>
</feature>
<name>A0A8T8T731_9BASI</name>
<dbReference type="GO" id="GO:0022857">
    <property type="term" value="F:transmembrane transporter activity"/>
    <property type="evidence" value="ECO:0007669"/>
    <property type="project" value="TreeGrafter"/>
</dbReference>
<dbReference type="Proteomes" id="UP000077671">
    <property type="component" value="Unassembled WGS sequence"/>
</dbReference>
<evidence type="ECO:0000256" key="2">
    <source>
        <dbReference type="ARBA" id="ARBA00022692"/>
    </source>
</evidence>
<feature type="region of interest" description="Disordered" evidence="5">
    <location>
        <begin position="1"/>
        <end position="76"/>
    </location>
</feature>
<comment type="subcellular location">
    <subcellularLocation>
        <location evidence="1">Membrane</location>
        <topology evidence="1">Multi-pass membrane protein</topology>
    </subcellularLocation>
</comment>
<dbReference type="GO" id="GO:0016020">
    <property type="term" value="C:membrane"/>
    <property type="evidence" value="ECO:0007669"/>
    <property type="project" value="UniProtKB-SubCell"/>
</dbReference>
<comment type="caution">
    <text evidence="7">The sequence shown here is derived from an EMBL/GenBank/DDBJ whole genome shotgun (WGS) entry which is preliminary data.</text>
</comment>
<keyword evidence="4 6" id="KW-0472">Membrane</keyword>
<keyword evidence="3 6" id="KW-1133">Transmembrane helix</keyword>
<reference evidence="7" key="2">
    <citation type="journal article" date="2019" name="IMA Fungus">
        <title>Genome sequencing and comparison of five Tilletia species to identify candidate genes for the detection of regulated species infecting wheat.</title>
        <authorList>
            <person name="Nguyen H.D.T."/>
            <person name="Sultana T."/>
            <person name="Kesanakurti P."/>
            <person name="Hambleton S."/>
        </authorList>
    </citation>
    <scope>NUCLEOTIDE SEQUENCE</scope>
    <source>
        <strain evidence="7">DAOMC 238032</strain>
    </source>
</reference>
<evidence type="ECO:0000256" key="4">
    <source>
        <dbReference type="ARBA" id="ARBA00023136"/>
    </source>
</evidence>
<accession>A0A8T8T731</accession>
<protein>
    <submittedName>
        <fullName evidence="7">Uncharacterized protein</fullName>
    </submittedName>
</protein>
<evidence type="ECO:0000256" key="6">
    <source>
        <dbReference type="SAM" id="Phobius"/>
    </source>
</evidence>
<dbReference type="PANTHER" id="PTHR23507">
    <property type="entry name" value="ZGC:174356"/>
    <property type="match status" value="1"/>
</dbReference>
<dbReference type="PANTHER" id="PTHR23507:SF1">
    <property type="entry name" value="FI18259P1-RELATED"/>
    <property type="match status" value="1"/>
</dbReference>
<feature type="transmembrane region" description="Helical" evidence="6">
    <location>
        <begin position="564"/>
        <end position="585"/>
    </location>
</feature>
<keyword evidence="2 6" id="KW-0812">Transmembrane</keyword>
<feature type="compositionally biased region" description="Low complexity" evidence="5">
    <location>
        <begin position="7"/>
        <end position="30"/>
    </location>
</feature>
<evidence type="ECO:0000256" key="5">
    <source>
        <dbReference type="SAM" id="MobiDB-lite"/>
    </source>
</evidence>